<keyword evidence="3" id="KW-0732">Signal</keyword>
<feature type="compositionally biased region" description="Acidic residues" evidence="4">
    <location>
        <begin position="135"/>
        <end position="151"/>
    </location>
</feature>
<evidence type="ECO:0000313" key="6">
    <source>
        <dbReference type="Proteomes" id="UP000199258"/>
    </source>
</evidence>
<dbReference type="PANTHER" id="PTHR42953">
    <property type="entry name" value="HIGH-AFFINITY ZINC UPTAKE SYSTEM PROTEIN ZNUA-RELATED"/>
    <property type="match status" value="1"/>
</dbReference>
<dbReference type="Gene3D" id="3.40.50.1980">
    <property type="entry name" value="Nitrogenase molybdenum iron protein domain"/>
    <property type="match status" value="2"/>
</dbReference>
<name>A0A1G8PCI4_9MICC</name>
<dbReference type="OrthoDB" id="9810636at2"/>
<organism evidence="5 6">
    <name type="scientific">Arthrobacter subterraneus</name>
    <dbReference type="NCBI Taxonomy" id="335973"/>
    <lineage>
        <taxon>Bacteria</taxon>
        <taxon>Bacillati</taxon>
        <taxon>Actinomycetota</taxon>
        <taxon>Actinomycetes</taxon>
        <taxon>Micrococcales</taxon>
        <taxon>Micrococcaceae</taxon>
        <taxon>Arthrobacter</taxon>
    </lineage>
</organism>
<gene>
    <name evidence="5" type="ORF">SAMN04488693_1326</name>
</gene>
<dbReference type="PANTHER" id="PTHR42953:SF3">
    <property type="entry name" value="HIGH-AFFINITY ZINC UPTAKE SYSTEM PROTEIN ZNUA"/>
    <property type="match status" value="1"/>
</dbReference>
<accession>A0A1G8PCI4</accession>
<reference evidence="5 6" key="1">
    <citation type="submission" date="2016-10" db="EMBL/GenBank/DDBJ databases">
        <authorList>
            <person name="de Groot N.N."/>
        </authorList>
    </citation>
    <scope>NUCLEOTIDE SEQUENCE [LARGE SCALE GENOMIC DNA]</scope>
    <source>
        <strain evidence="5 6">NP_1H</strain>
    </source>
</reference>
<evidence type="ECO:0000313" key="5">
    <source>
        <dbReference type="EMBL" id="SDI90204.1"/>
    </source>
</evidence>
<evidence type="ECO:0000256" key="1">
    <source>
        <dbReference type="ARBA" id="ARBA00011028"/>
    </source>
</evidence>
<keyword evidence="6" id="KW-1185">Reference proteome</keyword>
<dbReference type="PROSITE" id="PS51257">
    <property type="entry name" value="PROKAR_LIPOPROTEIN"/>
    <property type="match status" value="1"/>
</dbReference>
<dbReference type="RefSeq" id="WP_090588366.1">
    <property type="nucleotide sequence ID" value="NZ_FNDT01000032.1"/>
</dbReference>
<dbReference type="InterPro" id="IPR006127">
    <property type="entry name" value="ZnuA-like"/>
</dbReference>
<keyword evidence="2" id="KW-0813">Transport</keyword>
<dbReference type="Proteomes" id="UP000199258">
    <property type="component" value="Unassembled WGS sequence"/>
</dbReference>
<feature type="region of interest" description="Disordered" evidence="4">
    <location>
        <begin position="130"/>
        <end position="151"/>
    </location>
</feature>
<dbReference type="Pfam" id="PF01297">
    <property type="entry name" value="ZnuA"/>
    <property type="match status" value="1"/>
</dbReference>
<dbReference type="AlphaFoldDB" id="A0A1G8PCI4"/>
<sequence length="328" mass="34189">MRPVAPGFAVLTLVLAGCGGGGGGTAEEESGPREDADANPVTAVAAVYPLAWMAEEIAPEAEIEFLGSGSAEAHGLELTPGQRESLETADIVLYMGEIGYQTQVEEAAGSAAGETVDVSSIAGEDRMLAASADAHEEDGEHAEEEGDAHEEEGAFDPHVWFDPSIMAEVAVQTGEAFAAADPDNAEAYTSNAQRVSDELLGTQAEIEKLLGQDCQFTETIVSHAAYGYLLEPYGYTQHAVVGVTSGEAGASGSELAEIVAEIEEEGFEYVLAEPVEGRADAEAVARETGTEMLDIYPLDVVADDQAEQGYPALLHAQAETFATALACN</sequence>
<proteinExistence type="inferred from homology"/>
<dbReference type="GO" id="GO:0030001">
    <property type="term" value="P:metal ion transport"/>
    <property type="evidence" value="ECO:0007669"/>
    <property type="project" value="InterPro"/>
</dbReference>
<dbReference type="SUPFAM" id="SSF53807">
    <property type="entry name" value="Helical backbone' metal receptor"/>
    <property type="match status" value="1"/>
</dbReference>
<dbReference type="GO" id="GO:0046872">
    <property type="term" value="F:metal ion binding"/>
    <property type="evidence" value="ECO:0007669"/>
    <property type="project" value="InterPro"/>
</dbReference>
<comment type="similarity">
    <text evidence="1">Belongs to the bacterial solute-binding protein 9 family.</text>
</comment>
<dbReference type="InterPro" id="IPR050492">
    <property type="entry name" value="Bact_metal-bind_prot9"/>
</dbReference>
<protein>
    <submittedName>
        <fullName evidence="5">Zinc transport system substrate-binding protein</fullName>
    </submittedName>
</protein>
<evidence type="ECO:0000256" key="2">
    <source>
        <dbReference type="ARBA" id="ARBA00022448"/>
    </source>
</evidence>
<dbReference type="EMBL" id="FNDT01000032">
    <property type="protein sequence ID" value="SDI90204.1"/>
    <property type="molecule type" value="Genomic_DNA"/>
</dbReference>
<dbReference type="STRING" id="335973.SAMN04488693_1326"/>
<evidence type="ECO:0000256" key="3">
    <source>
        <dbReference type="ARBA" id="ARBA00022729"/>
    </source>
</evidence>
<evidence type="ECO:0000256" key="4">
    <source>
        <dbReference type="SAM" id="MobiDB-lite"/>
    </source>
</evidence>